<keyword evidence="1" id="KW-1133">Transmembrane helix</keyword>
<proteinExistence type="predicted"/>
<dbReference type="AlphaFoldDB" id="A0A6I3KIX8"/>
<sequence>MRSVLSFFSMLALGLMIAAVIMVAPSGNGATSIAGFELSGPTLDYRSVVAGLGIGLVIALISQISWREIGRRLGGWLGSQAQRLLLIAWAGLFIAVLFYF</sequence>
<keyword evidence="1" id="KW-0472">Membrane</keyword>
<feature type="transmembrane region" description="Helical" evidence="1">
    <location>
        <begin position="83"/>
        <end position="99"/>
    </location>
</feature>
<gene>
    <name evidence="2" type="ORF">GIW81_04955</name>
</gene>
<protein>
    <submittedName>
        <fullName evidence="2">Uncharacterized protein</fullName>
    </submittedName>
</protein>
<name>A0A6I3KIX8_9HYPH</name>
<evidence type="ECO:0000313" key="3">
    <source>
        <dbReference type="Proteomes" id="UP000440694"/>
    </source>
</evidence>
<feature type="transmembrane region" description="Helical" evidence="1">
    <location>
        <begin position="45"/>
        <end position="62"/>
    </location>
</feature>
<dbReference type="Proteomes" id="UP000440694">
    <property type="component" value="Unassembled WGS sequence"/>
</dbReference>
<comment type="caution">
    <text evidence="2">The sequence shown here is derived from an EMBL/GenBank/DDBJ whole genome shotgun (WGS) entry which is preliminary data.</text>
</comment>
<organism evidence="2 3">
    <name type="scientific">Hyphomicrobium album</name>
    <dbReference type="NCBI Taxonomy" id="2665159"/>
    <lineage>
        <taxon>Bacteria</taxon>
        <taxon>Pseudomonadati</taxon>
        <taxon>Pseudomonadota</taxon>
        <taxon>Alphaproteobacteria</taxon>
        <taxon>Hyphomicrobiales</taxon>
        <taxon>Hyphomicrobiaceae</taxon>
        <taxon>Hyphomicrobium</taxon>
    </lineage>
</organism>
<dbReference type="EMBL" id="WMBQ01000001">
    <property type="protein sequence ID" value="MTD93682.1"/>
    <property type="molecule type" value="Genomic_DNA"/>
</dbReference>
<dbReference type="RefSeq" id="WP_154738200.1">
    <property type="nucleotide sequence ID" value="NZ_WMBQ01000001.1"/>
</dbReference>
<reference evidence="2 3" key="1">
    <citation type="submission" date="2019-11" db="EMBL/GenBank/DDBJ databases">
        <title>Identification of a novel strain.</title>
        <authorList>
            <person name="Xu Q."/>
            <person name="Wang G."/>
        </authorList>
    </citation>
    <scope>NUCLEOTIDE SEQUENCE [LARGE SCALE GENOMIC DNA]</scope>
    <source>
        <strain evidence="3">xq</strain>
    </source>
</reference>
<accession>A0A6I3KIX8</accession>
<evidence type="ECO:0000256" key="1">
    <source>
        <dbReference type="SAM" id="Phobius"/>
    </source>
</evidence>
<keyword evidence="1" id="KW-0812">Transmembrane</keyword>
<keyword evidence="3" id="KW-1185">Reference proteome</keyword>
<evidence type="ECO:0000313" key="2">
    <source>
        <dbReference type="EMBL" id="MTD93682.1"/>
    </source>
</evidence>